<sequence length="67" mass="7527">MPNLILSTQHVLGVPEWETPLTMHDAYRVPFIPLAFVFHSSTYSSNDPNGSGDISPRDIKIKAQYPQ</sequence>
<feature type="region of interest" description="Disordered" evidence="1">
    <location>
        <begin position="43"/>
        <end position="67"/>
    </location>
</feature>
<evidence type="ECO:0000313" key="2">
    <source>
        <dbReference type="EMBL" id="PPQ80079.1"/>
    </source>
</evidence>
<name>A0A409WNK1_PSICY</name>
<protein>
    <submittedName>
        <fullName evidence="2">Uncharacterized protein</fullName>
    </submittedName>
</protein>
<comment type="caution">
    <text evidence="2">The sequence shown here is derived from an EMBL/GenBank/DDBJ whole genome shotgun (WGS) entry which is preliminary data.</text>
</comment>
<accession>A0A409WNK1</accession>
<reference evidence="2 3" key="1">
    <citation type="journal article" date="2018" name="Evol. Lett.">
        <title>Horizontal gene cluster transfer increased hallucinogenic mushroom diversity.</title>
        <authorList>
            <person name="Reynolds H.T."/>
            <person name="Vijayakumar V."/>
            <person name="Gluck-Thaler E."/>
            <person name="Korotkin H.B."/>
            <person name="Matheny P.B."/>
            <person name="Slot J.C."/>
        </authorList>
    </citation>
    <scope>NUCLEOTIDE SEQUENCE [LARGE SCALE GENOMIC DNA]</scope>
    <source>
        <strain evidence="2 3">2631</strain>
    </source>
</reference>
<dbReference type="InParanoid" id="A0A409WNK1"/>
<dbReference type="AlphaFoldDB" id="A0A409WNK1"/>
<gene>
    <name evidence="2" type="ORF">CVT25_001507</name>
</gene>
<proteinExistence type="predicted"/>
<evidence type="ECO:0000313" key="3">
    <source>
        <dbReference type="Proteomes" id="UP000283269"/>
    </source>
</evidence>
<evidence type="ECO:0000256" key="1">
    <source>
        <dbReference type="SAM" id="MobiDB-lite"/>
    </source>
</evidence>
<keyword evidence="3" id="KW-1185">Reference proteome</keyword>
<dbReference type="EMBL" id="NHYD01003349">
    <property type="protein sequence ID" value="PPQ80079.1"/>
    <property type="molecule type" value="Genomic_DNA"/>
</dbReference>
<dbReference type="Proteomes" id="UP000283269">
    <property type="component" value="Unassembled WGS sequence"/>
</dbReference>
<organism evidence="2 3">
    <name type="scientific">Psilocybe cyanescens</name>
    <dbReference type="NCBI Taxonomy" id="93625"/>
    <lineage>
        <taxon>Eukaryota</taxon>
        <taxon>Fungi</taxon>
        <taxon>Dikarya</taxon>
        <taxon>Basidiomycota</taxon>
        <taxon>Agaricomycotina</taxon>
        <taxon>Agaricomycetes</taxon>
        <taxon>Agaricomycetidae</taxon>
        <taxon>Agaricales</taxon>
        <taxon>Agaricineae</taxon>
        <taxon>Strophariaceae</taxon>
        <taxon>Psilocybe</taxon>
    </lineage>
</organism>